<reference evidence="1" key="1">
    <citation type="journal article" date="2023" name="Front. Mar. Sci.">
        <title>Tracing the invertebrate herpesviruses in the global sequence datasets.</title>
        <authorList>
            <person name="Rosani U."/>
            <person name="Gaia M."/>
            <person name="Delmont T.O."/>
            <person name="Krupovic M."/>
        </authorList>
    </citation>
    <scope>NUCLEOTIDE SEQUENCE</scope>
    <source>
        <strain evidence="1">MalacoHV1/China/2018</strain>
    </source>
</reference>
<protein>
    <submittedName>
        <fullName evidence="1">ORF80</fullName>
    </submittedName>
</protein>
<sequence length="968" mass="113134">MAAQETFIDLEERNLLEDVYEFLIEDMDIDMDNKRYKQIEIDPENHPGEFIVFNPTLYHTKVDELYRLMDKIIEDGRYTIREGGVLEDRYRQVTDPNLLAFIQESYNNTNMTLYQLHKEDILRLLATYKDFGPIFGVIDVLVNRTSSPYRIHTMGGTNKGLYNNIISSFYNYQQDSSVDEKLAILKMVADDLASLDKSTIFDKIIHDPTNHYIIEVPSLNHVLISDKNKLRFYTIRNKPRPSKPGDEEVIGTMLSKFLNGDNLPISETFQQLTTPEIRLLLMRETIRVFHIMANTYGLTSNQRNTFRKNFINLGILISTANPNKNYLKIIDTMDVENDKLVFRNDRIEYEDYSMNISLPGNRQGVLTSFFKDDKIYRDIQLPGCENKSSIPFYKNPQLVLINSNWSFSSEVMQFFLRDASHVDSPDSVNTMEEMIYKMMMKSQIATSKFWFTRLIKNIKTGDADYFKQGFFFDPTTDNEYTLEGCLSKLQSFSRSFFVKANDAKQYGSKWFRIKNKKIEGFIPDMELVQDEAVRIMLNEANKYFSILTTENKIPISLLETVDGELYNFCNWIRTAFSENLIPLDTIRQAYQNNRVVKHDVFKEVFVPKNSSYEIGEKYLPEFVEDMNKCFSPESKDVFMIKTENIIFFRGVFYNLTEDDILPENEYNYFVKTLRDNQLDPDIFEAIISSADFIIPPIFHHTEENITRPLYMVFFKEMLQVYGYDMMNSPKERVIFINAENAPDTYIWLRKLFHDQPNKLSNNKTRTMTIPIIPGVTTDLPKFKTDEDIEHTTVTHENHKFYCDQQGKPTIYVGDVSGNDGVRWLGEFMELLNYFTFTMKLLPVQRHQTGDYYTLVVTSNQVLDFFGSYNEFIDHSFNAVWKQIADLDYTIPAVTMPSNLLHQLSRADVGGGDWYNFMTVMPYMEDMSRKMRKQESVFPSVLVNSPIVEKTRSQGLSVQIVSEMDFKSL</sequence>
<reference evidence="1" key="2">
    <citation type="submission" date="2023-01" db="EMBL/GenBank/DDBJ databases">
        <authorList>
            <person name="Rosani U."/>
            <person name="Delmont T.O."/>
            <person name="Gaia M."/>
            <person name="Krupovic M."/>
        </authorList>
    </citation>
    <scope>NUCLEOTIDE SEQUENCE</scope>
    <source>
        <strain evidence="1">MalacoHV1/China/2018</strain>
    </source>
</reference>
<organism evidence="1">
    <name type="scientific">Malaco herpesvirus 1</name>
    <dbReference type="NCBI Taxonomy" id="3031797"/>
    <lineage>
        <taxon>Viruses</taxon>
        <taxon>Duplodnaviria</taxon>
        <taxon>Heunggongvirae</taxon>
        <taxon>Peploviricota</taxon>
        <taxon>Herviviricetes</taxon>
        <taxon>Herpesvirales</taxon>
        <taxon>Malacoherpesviridae</taxon>
    </lineage>
</organism>
<evidence type="ECO:0000313" key="1">
    <source>
        <dbReference type="EMBL" id="DBA11781.1"/>
    </source>
</evidence>
<name>A0AA48SFH0_9VIRU</name>
<proteinExistence type="predicted"/>
<accession>A0AA48SFH0</accession>
<dbReference type="EMBL" id="BK063093">
    <property type="protein sequence ID" value="DBA11781.1"/>
    <property type="molecule type" value="Genomic_DNA"/>
</dbReference>